<protein>
    <submittedName>
        <fullName evidence="1">Uncharacterized protein</fullName>
    </submittedName>
</protein>
<evidence type="ECO:0000313" key="2">
    <source>
        <dbReference type="Proteomes" id="UP001642360"/>
    </source>
</evidence>
<dbReference type="EMBL" id="CAUOFW020003446">
    <property type="protein sequence ID" value="CAK9159998.1"/>
    <property type="molecule type" value="Genomic_DNA"/>
</dbReference>
<organism evidence="1 2">
    <name type="scientific">Ilex paraguariensis</name>
    <name type="common">yerba mate</name>
    <dbReference type="NCBI Taxonomy" id="185542"/>
    <lineage>
        <taxon>Eukaryota</taxon>
        <taxon>Viridiplantae</taxon>
        <taxon>Streptophyta</taxon>
        <taxon>Embryophyta</taxon>
        <taxon>Tracheophyta</taxon>
        <taxon>Spermatophyta</taxon>
        <taxon>Magnoliopsida</taxon>
        <taxon>eudicotyledons</taxon>
        <taxon>Gunneridae</taxon>
        <taxon>Pentapetalae</taxon>
        <taxon>asterids</taxon>
        <taxon>campanulids</taxon>
        <taxon>Aquifoliales</taxon>
        <taxon>Aquifoliaceae</taxon>
        <taxon>Ilex</taxon>
    </lineage>
</organism>
<reference evidence="1 2" key="1">
    <citation type="submission" date="2024-02" db="EMBL/GenBank/DDBJ databases">
        <authorList>
            <person name="Vignale AGUSTIN F."/>
            <person name="Sosa J E."/>
            <person name="Modenutti C."/>
        </authorList>
    </citation>
    <scope>NUCLEOTIDE SEQUENCE [LARGE SCALE GENOMIC DNA]</scope>
</reference>
<proteinExistence type="predicted"/>
<evidence type="ECO:0000313" key="1">
    <source>
        <dbReference type="EMBL" id="CAK9159998.1"/>
    </source>
</evidence>
<keyword evidence="2" id="KW-1185">Reference proteome</keyword>
<accession>A0ABC8SSY9</accession>
<gene>
    <name evidence="1" type="ORF">ILEXP_LOCUS28721</name>
</gene>
<sequence>MLKDVGLGYSKLTRFHIRTVDGWKVLEMDQQTLDMVNWVDMDRVTDCSKTCDAENANEESGILMRMTRTQQGRPLSMQSFYDSEYDMIDDQLYDNFVDHYVEFVGVNKGKILEKKEGVDGVRSTIMDANNKFYGEGYDTNELVSISGSSSDDEEGGNFKRQMVKYSHFNVMTDMVDPQLKFSLLFKYAFEFRAAVRQHEIK</sequence>
<name>A0ABC8SSY9_9AQUA</name>
<dbReference type="AlphaFoldDB" id="A0ABC8SSY9"/>
<comment type="caution">
    <text evidence="1">The sequence shown here is derived from an EMBL/GenBank/DDBJ whole genome shotgun (WGS) entry which is preliminary data.</text>
</comment>
<dbReference type="Proteomes" id="UP001642360">
    <property type="component" value="Unassembled WGS sequence"/>
</dbReference>